<dbReference type="InterPro" id="IPR029787">
    <property type="entry name" value="Nucleotide_cyclase"/>
</dbReference>
<keyword evidence="1" id="KW-0472">Membrane</keyword>
<feature type="region of interest" description="Disordered" evidence="2">
    <location>
        <begin position="625"/>
        <end position="648"/>
    </location>
</feature>
<dbReference type="Gene3D" id="3.20.20.450">
    <property type="entry name" value="EAL domain"/>
    <property type="match status" value="1"/>
</dbReference>
<dbReference type="PANTHER" id="PTHR44757:SF2">
    <property type="entry name" value="BIOFILM ARCHITECTURE MAINTENANCE PROTEIN MBAA"/>
    <property type="match status" value="1"/>
</dbReference>
<keyword evidence="7" id="KW-1185">Reference proteome</keyword>
<dbReference type="InterPro" id="IPR001633">
    <property type="entry name" value="EAL_dom"/>
</dbReference>
<dbReference type="InterPro" id="IPR043128">
    <property type="entry name" value="Rev_trsase/Diguanyl_cyclase"/>
</dbReference>
<feature type="transmembrane region" description="Helical" evidence="1">
    <location>
        <begin position="134"/>
        <end position="154"/>
    </location>
</feature>
<dbReference type="SMART" id="SM00267">
    <property type="entry name" value="GGDEF"/>
    <property type="match status" value="1"/>
</dbReference>
<feature type="transmembrane region" description="Helical" evidence="1">
    <location>
        <begin position="103"/>
        <end position="122"/>
    </location>
</feature>
<feature type="domain" description="MHYT" evidence="5">
    <location>
        <begin position="1"/>
        <end position="157"/>
    </location>
</feature>
<gene>
    <name evidence="6" type="ORF">H3Z74_12110</name>
</gene>
<dbReference type="CDD" id="cd01948">
    <property type="entry name" value="EAL"/>
    <property type="match status" value="1"/>
</dbReference>
<evidence type="ECO:0000313" key="7">
    <source>
        <dbReference type="Proteomes" id="UP000516148"/>
    </source>
</evidence>
<dbReference type="Gene3D" id="3.30.70.270">
    <property type="match status" value="1"/>
</dbReference>
<evidence type="ECO:0000256" key="2">
    <source>
        <dbReference type="SAM" id="MobiDB-lite"/>
    </source>
</evidence>
<accession>A0A7H0LQN8</accession>
<organism evidence="6 7">
    <name type="scientific">Sphingomonas alpina</name>
    <dbReference type="NCBI Taxonomy" id="653931"/>
    <lineage>
        <taxon>Bacteria</taxon>
        <taxon>Pseudomonadati</taxon>
        <taxon>Pseudomonadota</taxon>
        <taxon>Alphaproteobacteria</taxon>
        <taxon>Sphingomonadales</taxon>
        <taxon>Sphingomonadaceae</taxon>
        <taxon>Sphingomonas</taxon>
    </lineage>
</organism>
<keyword evidence="1" id="KW-0812">Transmembrane</keyword>
<feature type="transmembrane region" description="Helical" evidence="1">
    <location>
        <begin position="174"/>
        <end position="195"/>
    </location>
</feature>
<protein>
    <submittedName>
        <fullName evidence="6">EAL domain-containing protein</fullName>
    </submittedName>
</protein>
<dbReference type="InterPro" id="IPR052155">
    <property type="entry name" value="Biofilm_reg_signaling"/>
</dbReference>
<dbReference type="Pfam" id="PF00563">
    <property type="entry name" value="EAL"/>
    <property type="match status" value="1"/>
</dbReference>
<sequence length="648" mass="69956">MQRFGWLFLTSVGAGATIWCTHFVAMLAYKAGVPVALDPVLTIVSLIVAIGGTSIGLAVATWRQNRLCSIAGGILVGAAISAMHFTGMAAYRVDGIIEWRWPYVIASLLCAVTFAGAAFAALGTGQLGRYRIPIGTGLLVTAIATLHFVAMTALRIVPLRLSATPLDPAQMHALGLATALVGLVVIATGVFAALIDRWTRSDAMQRLHHMAMSDALTDLPNRVGFQNELTRQLGIARATNTRLGFVAIDLDRFKEINDVHGHKAGDDVLAALAHRMRGEMGRHDVVARLGGDEFVAITRFEDRLQLAAFVTRIETALKTPLSIGQFDTSVGASIGIAVYPEDAGDAETLANNADLAMYRAKSEGSPTPCFYDAPLDQIIRDRRELANDLRRAIDENRLEVHYQVQASIATQEVTGYEALLRWTHPERGPISPSVFIPIAEENGLILPLGEWVMRRACTDAVGWENDLKVAVNVSPVQLAHADLPRLFHQIMLDTGLPPRRLEIELTETAIMADRAHALHVLRQIKALGVGVALDDFGTGYSSLETLRAFPFDKIKLDRLFVSELDGSPETIAIIRAVLALGKSLSIPVLAEGIETDLQLDVLRREGCDEAQGFLLGYPQPVSAAGPSPFIEGSDGKPLPGRNDLSNAA</sequence>
<name>A0A7H0LQN8_9SPHN</name>
<dbReference type="NCBIfam" id="TIGR00254">
    <property type="entry name" value="GGDEF"/>
    <property type="match status" value="1"/>
</dbReference>
<dbReference type="SUPFAM" id="SSF55073">
    <property type="entry name" value="Nucleotide cyclase"/>
    <property type="match status" value="1"/>
</dbReference>
<evidence type="ECO:0000259" key="3">
    <source>
        <dbReference type="PROSITE" id="PS50883"/>
    </source>
</evidence>
<evidence type="ECO:0000313" key="6">
    <source>
        <dbReference type="EMBL" id="QNQ11991.1"/>
    </source>
</evidence>
<feature type="transmembrane region" description="Helical" evidence="1">
    <location>
        <begin position="67"/>
        <end position="91"/>
    </location>
</feature>
<dbReference type="PROSITE" id="PS50887">
    <property type="entry name" value="GGDEF"/>
    <property type="match status" value="1"/>
</dbReference>
<dbReference type="SMART" id="SM00052">
    <property type="entry name" value="EAL"/>
    <property type="match status" value="1"/>
</dbReference>
<feature type="transmembrane region" description="Helical" evidence="1">
    <location>
        <begin position="40"/>
        <end position="60"/>
    </location>
</feature>
<evidence type="ECO:0000256" key="1">
    <source>
        <dbReference type="PROSITE-ProRule" id="PRU00244"/>
    </source>
</evidence>
<dbReference type="Proteomes" id="UP000516148">
    <property type="component" value="Chromosome"/>
</dbReference>
<evidence type="ECO:0000259" key="4">
    <source>
        <dbReference type="PROSITE" id="PS50887"/>
    </source>
</evidence>
<keyword evidence="1" id="KW-1133">Transmembrane helix</keyword>
<dbReference type="CDD" id="cd01949">
    <property type="entry name" value="GGDEF"/>
    <property type="match status" value="1"/>
</dbReference>
<dbReference type="Pfam" id="PF00990">
    <property type="entry name" value="GGDEF"/>
    <property type="match status" value="1"/>
</dbReference>
<dbReference type="GO" id="GO:0016020">
    <property type="term" value="C:membrane"/>
    <property type="evidence" value="ECO:0007669"/>
    <property type="project" value="UniProtKB-UniRule"/>
</dbReference>
<dbReference type="InterPro" id="IPR000160">
    <property type="entry name" value="GGDEF_dom"/>
</dbReference>
<dbReference type="AlphaFoldDB" id="A0A7H0LQN8"/>
<feature type="transmembrane region" description="Helical" evidence="1">
    <location>
        <begin position="7"/>
        <end position="28"/>
    </location>
</feature>
<dbReference type="PANTHER" id="PTHR44757">
    <property type="entry name" value="DIGUANYLATE CYCLASE DGCP"/>
    <property type="match status" value="1"/>
</dbReference>
<feature type="domain" description="EAL" evidence="3">
    <location>
        <begin position="382"/>
        <end position="632"/>
    </location>
</feature>
<evidence type="ECO:0000259" key="5">
    <source>
        <dbReference type="PROSITE" id="PS50924"/>
    </source>
</evidence>
<dbReference type="KEGG" id="spap:H3Z74_12110"/>
<dbReference type="PROSITE" id="PS50924">
    <property type="entry name" value="MHYT"/>
    <property type="match status" value="1"/>
</dbReference>
<dbReference type="EMBL" id="CP061038">
    <property type="protein sequence ID" value="QNQ11991.1"/>
    <property type="molecule type" value="Genomic_DNA"/>
</dbReference>
<dbReference type="Pfam" id="PF03707">
    <property type="entry name" value="MHYT"/>
    <property type="match status" value="2"/>
</dbReference>
<dbReference type="InterPro" id="IPR035919">
    <property type="entry name" value="EAL_sf"/>
</dbReference>
<dbReference type="SUPFAM" id="SSF141868">
    <property type="entry name" value="EAL domain-like"/>
    <property type="match status" value="1"/>
</dbReference>
<feature type="domain" description="GGDEF" evidence="4">
    <location>
        <begin position="241"/>
        <end position="373"/>
    </location>
</feature>
<dbReference type="PROSITE" id="PS50883">
    <property type="entry name" value="EAL"/>
    <property type="match status" value="1"/>
</dbReference>
<dbReference type="InterPro" id="IPR005330">
    <property type="entry name" value="MHYT_dom"/>
</dbReference>
<reference evidence="6 7" key="1">
    <citation type="submission" date="2020-09" db="EMBL/GenBank/DDBJ databases">
        <title>Sphingomonas sp., a new species isolated from pork steak.</title>
        <authorList>
            <person name="Heidler von Heilborn D."/>
        </authorList>
    </citation>
    <scope>NUCLEOTIDE SEQUENCE [LARGE SCALE GENOMIC DNA]</scope>
    <source>
        <strain evidence="7">S8-3T</strain>
    </source>
</reference>
<proteinExistence type="predicted"/>